<evidence type="ECO:0000313" key="7">
    <source>
        <dbReference type="EMBL" id="MDB6178289.1"/>
    </source>
</evidence>
<dbReference type="PANTHER" id="PTHR35936:SF17">
    <property type="entry name" value="ARGININE-BINDING EXTRACELLULAR PROTEIN ARTP"/>
    <property type="match status" value="1"/>
</dbReference>
<organism evidence="7 8">
    <name type="scientific">Paracoccus onchidii</name>
    <dbReference type="NCBI Taxonomy" id="3017813"/>
    <lineage>
        <taxon>Bacteria</taxon>
        <taxon>Pseudomonadati</taxon>
        <taxon>Pseudomonadota</taxon>
        <taxon>Alphaproteobacteria</taxon>
        <taxon>Rhodobacterales</taxon>
        <taxon>Paracoccaceae</taxon>
        <taxon>Paracoccus</taxon>
    </lineage>
</organism>
<name>A0ABT4ZFZ3_9RHOB</name>
<proteinExistence type="inferred from homology"/>
<dbReference type="EMBL" id="JAQBIE010000014">
    <property type="protein sequence ID" value="MDB6178289.1"/>
    <property type="molecule type" value="Genomic_DNA"/>
</dbReference>
<evidence type="ECO:0000259" key="6">
    <source>
        <dbReference type="SMART" id="SM00062"/>
    </source>
</evidence>
<keyword evidence="3 5" id="KW-0732">Signal</keyword>
<evidence type="ECO:0000256" key="3">
    <source>
        <dbReference type="ARBA" id="ARBA00022729"/>
    </source>
</evidence>
<reference evidence="7" key="1">
    <citation type="submission" date="2022-12" db="EMBL/GenBank/DDBJ databases">
        <title>Paracoccus onchidii sp. nov., isolated from a marine invertebrate from the South China Sea.</title>
        <authorList>
            <person name="Xu S."/>
            <person name="Liu Z."/>
            <person name="Xu Y."/>
        </authorList>
    </citation>
    <scope>NUCLEOTIDE SEQUENCE</scope>
    <source>
        <strain evidence="7">Z330</strain>
    </source>
</reference>
<evidence type="ECO:0000313" key="8">
    <source>
        <dbReference type="Proteomes" id="UP001165641"/>
    </source>
</evidence>
<feature type="domain" description="Solute-binding protein family 3/N-terminal" evidence="6">
    <location>
        <begin position="23"/>
        <end position="250"/>
    </location>
</feature>
<comment type="caution">
    <text evidence="7">The sequence shown here is derived from an EMBL/GenBank/DDBJ whole genome shotgun (WGS) entry which is preliminary data.</text>
</comment>
<accession>A0ABT4ZFZ3</accession>
<dbReference type="RefSeq" id="WP_271889411.1">
    <property type="nucleotide sequence ID" value="NZ_JAQBIE010000014.1"/>
</dbReference>
<evidence type="ECO:0000256" key="4">
    <source>
        <dbReference type="RuleBase" id="RU003744"/>
    </source>
</evidence>
<evidence type="ECO:0000256" key="2">
    <source>
        <dbReference type="ARBA" id="ARBA00010333"/>
    </source>
</evidence>
<dbReference type="Proteomes" id="UP001165641">
    <property type="component" value="Unassembled WGS sequence"/>
</dbReference>
<dbReference type="Pfam" id="PF00497">
    <property type="entry name" value="SBP_bac_3"/>
    <property type="match status" value="1"/>
</dbReference>
<gene>
    <name evidence="7" type="ORF">PAF17_12360</name>
</gene>
<dbReference type="InterPro" id="IPR001638">
    <property type="entry name" value="Solute-binding_3/MltF_N"/>
</dbReference>
<comment type="subcellular location">
    <subcellularLocation>
        <location evidence="1">Cell envelope</location>
    </subcellularLocation>
</comment>
<dbReference type="SMART" id="SM00062">
    <property type="entry name" value="PBPb"/>
    <property type="match status" value="1"/>
</dbReference>
<dbReference type="PANTHER" id="PTHR35936">
    <property type="entry name" value="MEMBRANE-BOUND LYTIC MUREIN TRANSGLYCOSYLASE F"/>
    <property type="match status" value="1"/>
</dbReference>
<protein>
    <submittedName>
        <fullName evidence="7">Transporter substrate-binding domain-containing protein</fullName>
    </submittedName>
</protein>
<dbReference type="Gene3D" id="3.40.190.10">
    <property type="entry name" value="Periplasmic binding protein-like II"/>
    <property type="match status" value="2"/>
</dbReference>
<comment type="similarity">
    <text evidence="2 4">Belongs to the bacterial solute-binding protein 3 family.</text>
</comment>
<dbReference type="InterPro" id="IPR018313">
    <property type="entry name" value="SBP_3_CS"/>
</dbReference>
<dbReference type="SUPFAM" id="SSF53850">
    <property type="entry name" value="Periplasmic binding protein-like II"/>
    <property type="match status" value="1"/>
</dbReference>
<dbReference type="PROSITE" id="PS01039">
    <property type="entry name" value="SBP_BACTERIAL_3"/>
    <property type="match status" value="1"/>
</dbReference>
<feature type="chain" id="PRO_5046114860" evidence="5">
    <location>
        <begin position="22"/>
        <end position="254"/>
    </location>
</feature>
<evidence type="ECO:0000256" key="5">
    <source>
        <dbReference type="SAM" id="SignalP"/>
    </source>
</evidence>
<keyword evidence="8" id="KW-1185">Reference proteome</keyword>
<evidence type="ECO:0000256" key="1">
    <source>
        <dbReference type="ARBA" id="ARBA00004196"/>
    </source>
</evidence>
<feature type="signal peptide" evidence="5">
    <location>
        <begin position="1"/>
        <end position="21"/>
    </location>
</feature>
<sequence length="254" mass="27215">MKKLSLLISAAFMVAAGVANAEPLKMAFSSEPYPPFTFKASSGEWTGFEVELGQAICAQMQTECELAPTGWSGIIPSLNAGKVDFILGSMSITDERDKVIDFSDPYYDAGAIYVGRTDMDFAGEGDLDGKVLAVQGATTHAGYARKKLNEAGADIRIYDQHEQMIRDLQAGRVDLILADQIAMISFLGRDDAAGYTTLAEAPADPLFGKGVGVGLRDGDDDLTAKMNTAIHAVIDDGTCTELSQRYFDTDICAK</sequence>